<protein>
    <submittedName>
        <fullName evidence="2">Uncharacterized protein</fullName>
    </submittedName>
</protein>
<evidence type="ECO:0000313" key="2">
    <source>
        <dbReference type="EMBL" id="MBB2145690.1"/>
    </source>
</evidence>
<keyword evidence="1" id="KW-0812">Transmembrane</keyword>
<accession>A0A923DYY0</accession>
<proteinExistence type="predicted"/>
<name>A0A923DYY0_9SPHI</name>
<dbReference type="Proteomes" id="UP000601055">
    <property type="component" value="Unassembled WGS sequence"/>
</dbReference>
<reference evidence="2" key="1">
    <citation type="submission" date="2019-11" db="EMBL/GenBank/DDBJ databases">
        <title>Description of Pedobacter sp. LMG 31464T.</title>
        <authorList>
            <person name="Carlier A."/>
            <person name="Qi S."/>
            <person name="Vandamme P."/>
        </authorList>
    </citation>
    <scope>NUCLEOTIDE SEQUENCE</scope>
    <source>
        <strain evidence="2">LMG 31464</strain>
    </source>
</reference>
<keyword evidence="1" id="KW-1133">Transmembrane helix</keyword>
<keyword evidence="1" id="KW-0472">Membrane</keyword>
<dbReference type="EMBL" id="WNXD01000002">
    <property type="protein sequence ID" value="MBB2145690.1"/>
    <property type="molecule type" value="Genomic_DNA"/>
</dbReference>
<evidence type="ECO:0000256" key="1">
    <source>
        <dbReference type="SAM" id="Phobius"/>
    </source>
</evidence>
<dbReference type="AlphaFoldDB" id="A0A923DYY0"/>
<evidence type="ECO:0000313" key="3">
    <source>
        <dbReference type="Proteomes" id="UP000601055"/>
    </source>
</evidence>
<sequence length="53" mass="6110">MIIKLHLPIIHYARHKVVKVVSPLTLKERVRTDRLVMVLLYVMGIIGAVLFTN</sequence>
<keyword evidence="3" id="KW-1185">Reference proteome</keyword>
<gene>
    <name evidence="2" type="ORF">GM921_09350</name>
</gene>
<dbReference type="RefSeq" id="WP_182922385.1">
    <property type="nucleotide sequence ID" value="NZ_WNXD01000002.1"/>
</dbReference>
<organism evidence="2 3">
    <name type="scientific">Pedobacter planticolens</name>
    <dbReference type="NCBI Taxonomy" id="2679964"/>
    <lineage>
        <taxon>Bacteria</taxon>
        <taxon>Pseudomonadati</taxon>
        <taxon>Bacteroidota</taxon>
        <taxon>Sphingobacteriia</taxon>
        <taxon>Sphingobacteriales</taxon>
        <taxon>Sphingobacteriaceae</taxon>
        <taxon>Pedobacter</taxon>
    </lineage>
</organism>
<comment type="caution">
    <text evidence="2">The sequence shown here is derived from an EMBL/GenBank/DDBJ whole genome shotgun (WGS) entry which is preliminary data.</text>
</comment>
<feature type="transmembrane region" description="Helical" evidence="1">
    <location>
        <begin position="35"/>
        <end position="52"/>
    </location>
</feature>